<dbReference type="EMBL" id="FN649732">
    <property type="protein sequence ID" value="CBJ26469.1"/>
    <property type="molecule type" value="Genomic_DNA"/>
</dbReference>
<organism evidence="3 4">
    <name type="scientific">Ectocarpus siliculosus</name>
    <name type="common">Brown alga</name>
    <name type="synonym">Conferva siliculosa</name>
    <dbReference type="NCBI Taxonomy" id="2880"/>
    <lineage>
        <taxon>Eukaryota</taxon>
        <taxon>Sar</taxon>
        <taxon>Stramenopiles</taxon>
        <taxon>Ochrophyta</taxon>
        <taxon>PX clade</taxon>
        <taxon>Phaeophyceae</taxon>
        <taxon>Ectocarpales</taxon>
        <taxon>Ectocarpaceae</taxon>
        <taxon>Ectocarpus</taxon>
    </lineage>
</organism>
<keyword evidence="2" id="KW-1133">Transmembrane helix</keyword>
<keyword evidence="2" id="KW-0472">Membrane</keyword>
<reference evidence="3 4" key="1">
    <citation type="journal article" date="2010" name="Nature">
        <title>The Ectocarpus genome and the independent evolution of multicellularity in brown algae.</title>
        <authorList>
            <person name="Cock J.M."/>
            <person name="Sterck L."/>
            <person name="Rouze P."/>
            <person name="Scornet D."/>
            <person name="Allen A.E."/>
            <person name="Amoutzias G."/>
            <person name="Anthouard V."/>
            <person name="Artiguenave F."/>
            <person name="Aury J.M."/>
            <person name="Badger J.H."/>
            <person name="Beszteri B."/>
            <person name="Billiau K."/>
            <person name="Bonnet E."/>
            <person name="Bothwell J.H."/>
            <person name="Bowler C."/>
            <person name="Boyen C."/>
            <person name="Brownlee C."/>
            <person name="Carrano C.J."/>
            <person name="Charrier B."/>
            <person name="Cho G.Y."/>
            <person name="Coelho S.M."/>
            <person name="Collen J."/>
            <person name="Corre E."/>
            <person name="Da Silva C."/>
            <person name="Delage L."/>
            <person name="Delaroque N."/>
            <person name="Dittami S.M."/>
            <person name="Doulbeau S."/>
            <person name="Elias M."/>
            <person name="Farnham G."/>
            <person name="Gachon C.M."/>
            <person name="Gschloessl B."/>
            <person name="Heesch S."/>
            <person name="Jabbari K."/>
            <person name="Jubin C."/>
            <person name="Kawai H."/>
            <person name="Kimura K."/>
            <person name="Kloareg B."/>
            <person name="Kupper F.C."/>
            <person name="Lang D."/>
            <person name="Le Bail A."/>
            <person name="Leblanc C."/>
            <person name="Lerouge P."/>
            <person name="Lohr M."/>
            <person name="Lopez P.J."/>
            <person name="Martens C."/>
            <person name="Maumus F."/>
            <person name="Michel G."/>
            <person name="Miranda-Saavedra D."/>
            <person name="Morales J."/>
            <person name="Moreau H."/>
            <person name="Motomura T."/>
            <person name="Nagasato C."/>
            <person name="Napoli C.A."/>
            <person name="Nelson D.R."/>
            <person name="Nyvall-Collen P."/>
            <person name="Peters A.F."/>
            <person name="Pommier C."/>
            <person name="Potin P."/>
            <person name="Poulain J."/>
            <person name="Quesneville H."/>
            <person name="Read B."/>
            <person name="Rensing S.A."/>
            <person name="Ritter A."/>
            <person name="Rousvoal S."/>
            <person name="Samanta M."/>
            <person name="Samson G."/>
            <person name="Schroeder D.C."/>
            <person name="Segurens B."/>
            <person name="Strittmatter M."/>
            <person name="Tonon T."/>
            <person name="Tregear J.W."/>
            <person name="Valentin K."/>
            <person name="von Dassow P."/>
            <person name="Yamagishi T."/>
            <person name="Van de Peer Y."/>
            <person name="Wincker P."/>
        </authorList>
    </citation>
    <scope>NUCLEOTIDE SEQUENCE [LARGE SCALE GENOMIC DNA]</scope>
    <source>
        <strain evidence="4">Ec32 / CCAP1310/4</strain>
    </source>
</reference>
<gene>
    <name evidence="3" type="ORF">Esi_0033_0119</name>
</gene>
<keyword evidence="4" id="KW-1185">Reference proteome</keyword>
<protein>
    <submittedName>
        <fullName evidence="3">Uncharacterized protein</fullName>
    </submittedName>
</protein>
<evidence type="ECO:0000256" key="2">
    <source>
        <dbReference type="SAM" id="Phobius"/>
    </source>
</evidence>
<feature type="compositionally biased region" description="Polar residues" evidence="1">
    <location>
        <begin position="35"/>
        <end position="48"/>
    </location>
</feature>
<evidence type="ECO:0000313" key="4">
    <source>
        <dbReference type="Proteomes" id="UP000002630"/>
    </source>
</evidence>
<sequence>MDPASALAGCKSQASGSDTGHPSDDPIRVSRDSVESAQHTMTTSTSINMRDERTENTPLGIWALLKFATLLSVTACFLLRVVLKAADSVVMLITGPPDVVPRPTPPPPSPPSPPPQVPH</sequence>
<dbReference type="EMBL" id="FN648520">
    <property type="protein sequence ID" value="CBJ26469.1"/>
    <property type="molecule type" value="Genomic_DNA"/>
</dbReference>
<evidence type="ECO:0000256" key="1">
    <source>
        <dbReference type="SAM" id="MobiDB-lite"/>
    </source>
</evidence>
<dbReference type="InParanoid" id="D7FXM8"/>
<keyword evidence="2" id="KW-0812">Transmembrane</keyword>
<dbReference type="OrthoDB" id="10564838at2759"/>
<feature type="region of interest" description="Disordered" evidence="1">
    <location>
        <begin position="96"/>
        <end position="119"/>
    </location>
</feature>
<feature type="transmembrane region" description="Helical" evidence="2">
    <location>
        <begin position="59"/>
        <end position="83"/>
    </location>
</feature>
<feature type="compositionally biased region" description="Pro residues" evidence="1">
    <location>
        <begin position="98"/>
        <end position="119"/>
    </location>
</feature>
<accession>D7FXM8</accession>
<dbReference type="AlphaFoldDB" id="D7FXM8"/>
<name>D7FXM8_ECTSI</name>
<feature type="region of interest" description="Disordered" evidence="1">
    <location>
        <begin position="1"/>
        <end position="51"/>
    </location>
</feature>
<dbReference type="Proteomes" id="UP000002630">
    <property type="component" value="Linkage Group LG07"/>
</dbReference>
<evidence type="ECO:0000313" key="3">
    <source>
        <dbReference type="EMBL" id="CBJ26469.1"/>
    </source>
</evidence>
<feature type="compositionally biased region" description="Basic and acidic residues" evidence="1">
    <location>
        <begin position="21"/>
        <end position="34"/>
    </location>
</feature>
<proteinExistence type="predicted"/>